<dbReference type="EMBL" id="CAJPWZ010003159">
    <property type="protein sequence ID" value="CAG2253657.1"/>
    <property type="molecule type" value="Genomic_DNA"/>
</dbReference>
<sequence>MVNLTFRKLSQITLLTWEITLKFSQSNKNAAQPKNNRKTKTKYDIKNIPEDWLSSEAALNDINIIIQNLEISNVTQDKINNMYDAFVNVIKTEMSTKLSSKVIVLSDGVNNKRRRCKKPWWSEELTELWNDVCASEKIWIKCKIQNQKKFFRQVFVNKRKLFDKAVKKAKRQYWYSMQEELSNSCGNPKEFWRKIGKIGVGSERQNYIPMEVKLDNGHISSDKDEVLNKWKCDFSNMFNRNDDSDVNICENDVDVLYDDMLDCEISVEEVFNVLKCSKNGKSPGYDEIPVELYKNQTMLNALTRVFNICFDSGKVPAMWSKGIITPIPKSSTSDPRDPLSYRGLMHSIVNGEDTNIACETKMQHHTHVLFVSVFLRICGGIPLDFKVVDLTHDHSNTTIYWPGNPEYNFTILARGNTTGGFW</sequence>
<name>A0A8S3V7M4_MYTED</name>
<keyword evidence="2" id="KW-1185">Reference proteome</keyword>
<protein>
    <submittedName>
        <fullName evidence="1">Uncharacterized protein</fullName>
    </submittedName>
</protein>
<dbReference type="Proteomes" id="UP000683360">
    <property type="component" value="Unassembled WGS sequence"/>
</dbReference>
<organism evidence="1 2">
    <name type="scientific">Mytilus edulis</name>
    <name type="common">Blue mussel</name>
    <dbReference type="NCBI Taxonomy" id="6550"/>
    <lineage>
        <taxon>Eukaryota</taxon>
        <taxon>Metazoa</taxon>
        <taxon>Spiralia</taxon>
        <taxon>Lophotrochozoa</taxon>
        <taxon>Mollusca</taxon>
        <taxon>Bivalvia</taxon>
        <taxon>Autobranchia</taxon>
        <taxon>Pteriomorphia</taxon>
        <taxon>Mytilida</taxon>
        <taxon>Mytiloidea</taxon>
        <taxon>Mytilidae</taxon>
        <taxon>Mytilinae</taxon>
        <taxon>Mytilus</taxon>
    </lineage>
</organism>
<evidence type="ECO:0000313" key="2">
    <source>
        <dbReference type="Proteomes" id="UP000683360"/>
    </source>
</evidence>
<evidence type="ECO:0000313" key="1">
    <source>
        <dbReference type="EMBL" id="CAG2253657.1"/>
    </source>
</evidence>
<dbReference type="AlphaFoldDB" id="A0A8S3V7M4"/>
<reference evidence="1" key="1">
    <citation type="submission" date="2021-03" db="EMBL/GenBank/DDBJ databases">
        <authorList>
            <person name="Bekaert M."/>
        </authorList>
    </citation>
    <scope>NUCLEOTIDE SEQUENCE</scope>
</reference>
<gene>
    <name evidence="1" type="ORF">MEDL_65180</name>
</gene>
<comment type="caution">
    <text evidence="1">The sequence shown here is derived from an EMBL/GenBank/DDBJ whole genome shotgun (WGS) entry which is preliminary data.</text>
</comment>
<proteinExistence type="predicted"/>
<dbReference type="PANTHER" id="PTHR19446">
    <property type="entry name" value="REVERSE TRANSCRIPTASES"/>
    <property type="match status" value="1"/>
</dbReference>
<dbReference type="OrthoDB" id="6123227at2759"/>
<accession>A0A8S3V7M4</accession>